<dbReference type="Pfam" id="PF05721">
    <property type="entry name" value="PhyH"/>
    <property type="match status" value="1"/>
</dbReference>
<gene>
    <name evidence="1" type="ORF">M747DRAFT_245584</name>
</gene>
<accession>A0A370BP18</accession>
<dbReference type="VEuPathDB" id="FungiDB:M747DRAFT_245584"/>
<reference evidence="1 2" key="1">
    <citation type="submission" date="2018-07" db="EMBL/GenBank/DDBJ databases">
        <title>Section-level genome sequencing of Aspergillus section Nigri to investigate inter- and intra-species variation.</title>
        <authorList>
            <consortium name="DOE Joint Genome Institute"/>
            <person name="Vesth T.C."/>
            <person name="Nybo J.L."/>
            <person name="Theobald S."/>
            <person name="Frisvad J.C."/>
            <person name="Larsen T.O."/>
            <person name="Nielsen K.F."/>
            <person name="Hoof J.B."/>
            <person name="Brandl J."/>
            <person name="Salamov A."/>
            <person name="Riley R."/>
            <person name="Gladden J.M."/>
            <person name="Phatale P."/>
            <person name="Nielsen M.T."/>
            <person name="Lyhne E.K."/>
            <person name="Kogle M.E."/>
            <person name="Strasser K."/>
            <person name="McDonnell E."/>
            <person name="Barry K."/>
            <person name="Clum A."/>
            <person name="Chen C."/>
            <person name="Nolan M."/>
            <person name="Sandor L."/>
            <person name="Kuo A."/>
            <person name="Lipzen A."/>
            <person name="Hainaut M."/>
            <person name="Drula E."/>
            <person name="Tsang A."/>
            <person name="Magnuson J.K."/>
            <person name="Henrissat B."/>
            <person name="Wiebenga A."/>
            <person name="Simmons B.A."/>
            <person name="Makela M.R."/>
            <person name="De vries R.P."/>
            <person name="Grigoriev I.V."/>
            <person name="Mortensen U.H."/>
            <person name="Baker S.E."/>
            <person name="Andersen M.R."/>
        </authorList>
    </citation>
    <scope>NUCLEOTIDE SEQUENCE [LARGE SCALE GENOMIC DNA]</scope>
    <source>
        <strain evidence="1 2">ATCC 13496</strain>
    </source>
</reference>
<dbReference type="EMBL" id="KZ851941">
    <property type="protein sequence ID" value="RDH16158.1"/>
    <property type="molecule type" value="Genomic_DNA"/>
</dbReference>
<evidence type="ECO:0000313" key="2">
    <source>
        <dbReference type="Proteomes" id="UP000253845"/>
    </source>
</evidence>
<organism evidence="1 2">
    <name type="scientific">Aspergillus niger ATCC 13496</name>
    <dbReference type="NCBI Taxonomy" id="1353008"/>
    <lineage>
        <taxon>Eukaryota</taxon>
        <taxon>Fungi</taxon>
        <taxon>Dikarya</taxon>
        <taxon>Ascomycota</taxon>
        <taxon>Pezizomycotina</taxon>
        <taxon>Eurotiomycetes</taxon>
        <taxon>Eurotiomycetidae</taxon>
        <taxon>Eurotiales</taxon>
        <taxon>Aspergillaceae</taxon>
        <taxon>Aspergillus</taxon>
        <taxon>Aspergillus subgen. Circumdati</taxon>
    </lineage>
</organism>
<evidence type="ECO:0000313" key="1">
    <source>
        <dbReference type="EMBL" id="RDH16158.1"/>
    </source>
</evidence>
<dbReference type="Gene3D" id="2.60.120.620">
    <property type="entry name" value="q2cbj1_9rhob like domain"/>
    <property type="match status" value="1"/>
</dbReference>
<dbReference type="SUPFAM" id="SSF51197">
    <property type="entry name" value="Clavaminate synthase-like"/>
    <property type="match status" value="1"/>
</dbReference>
<dbReference type="InterPro" id="IPR051961">
    <property type="entry name" value="Fungal_Metabolite_Diox"/>
</dbReference>
<dbReference type="PANTHER" id="PTHR37563:SF2">
    <property type="entry name" value="PHYTANOYL-COA DIOXYGENASE FAMILY PROTEIN (AFU_ORTHOLOGUE AFUA_2G03330)"/>
    <property type="match status" value="1"/>
</dbReference>
<sequence>MTGTIFKLCAVDAQTTSVDEVVKMMKYHGVVIIRGLICEEVLEKVDNDIKPHFRDGCDNPLFHQKTRIVSSLPRKSPAFVEFIVCNPFWMEVCDALLTSHHQAWMGDQNYTFDSSPIYNSSAAFSTLPGNDAQLLHRDDMNNHAKRAAITPEEYTTGRDVIITTFFASTRTKKENGATRFIPGPHLQDTMERPDESQAVYVELERGDVFMMLGSCYHAASANVTEHEERVLYTVFTTNPRYRQFENIFLSLPLDKLRKFPPRIQKRLGFCSGNPISIWLGLRDMRMVLGLPEPSTMQQLQRTTSKDCKLNNV</sequence>
<dbReference type="PANTHER" id="PTHR37563">
    <property type="entry name" value="PHYTANOYL-COA DIOXYGENASE FAMILY PROTEIN (AFU_ORTHOLOGUE AFUA_2G03330)"/>
    <property type="match status" value="1"/>
</dbReference>
<dbReference type="InterPro" id="IPR008775">
    <property type="entry name" value="Phytyl_CoA_dOase-like"/>
</dbReference>
<keyword evidence="1" id="KW-0223">Dioxygenase</keyword>
<name>A0A370BP18_ASPNG</name>
<dbReference type="Proteomes" id="UP000253845">
    <property type="component" value="Unassembled WGS sequence"/>
</dbReference>
<dbReference type="AlphaFoldDB" id="A0A370BP18"/>
<keyword evidence="1" id="KW-0560">Oxidoreductase</keyword>
<protein>
    <submittedName>
        <fullName evidence="1">Phytanoyl-CoA dioxygenase family protein</fullName>
    </submittedName>
</protein>
<proteinExistence type="predicted"/>
<dbReference type="GO" id="GO:0051213">
    <property type="term" value="F:dioxygenase activity"/>
    <property type="evidence" value="ECO:0007669"/>
    <property type="project" value="UniProtKB-KW"/>
</dbReference>